<reference evidence="3" key="1">
    <citation type="journal article" date="2017" name="bioRxiv">
        <title>Comparative analysis of the genomes of Stylophora pistillata and Acropora digitifera provides evidence for extensive differences between species of corals.</title>
        <authorList>
            <person name="Voolstra C.R."/>
            <person name="Li Y."/>
            <person name="Liew Y.J."/>
            <person name="Baumgarten S."/>
            <person name="Zoccola D."/>
            <person name="Flot J.-F."/>
            <person name="Tambutte S."/>
            <person name="Allemand D."/>
            <person name="Aranda M."/>
        </authorList>
    </citation>
    <scope>NUCLEOTIDE SEQUENCE [LARGE SCALE GENOMIC DNA]</scope>
</reference>
<dbReference type="Proteomes" id="UP000225706">
    <property type="component" value="Unassembled WGS sequence"/>
</dbReference>
<keyword evidence="3" id="KW-1185">Reference proteome</keyword>
<dbReference type="AlphaFoldDB" id="A0A2B4RLS0"/>
<organism evidence="2 3">
    <name type="scientific">Stylophora pistillata</name>
    <name type="common">Smooth cauliflower coral</name>
    <dbReference type="NCBI Taxonomy" id="50429"/>
    <lineage>
        <taxon>Eukaryota</taxon>
        <taxon>Metazoa</taxon>
        <taxon>Cnidaria</taxon>
        <taxon>Anthozoa</taxon>
        <taxon>Hexacorallia</taxon>
        <taxon>Scleractinia</taxon>
        <taxon>Astrocoeniina</taxon>
        <taxon>Pocilloporidae</taxon>
        <taxon>Stylophora</taxon>
    </lineage>
</organism>
<proteinExistence type="predicted"/>
<evidence type="ECO:0000256" key="1">
    <source>
        <dbReference type="SAM" id="MobiDB-lite"/>
    </source>
</evidence>
<dbReference type="EMBL" id="LSMT01000429">
    <property type="protein sequence ID" value="PFX18116.1"/>
    <property type="molecule type" value="Genomic_DNA"/>
</dbReference>
<dbReference type="OrthoDB" id="5981398at2759"/>
<accession>A0A2B4RLS0</accession>
<feature type="compositionally biased region" description="Basic and acidic residues" evidence="1">
    <location>
        <begin position="145"/>
        <end position="173"/>
    </location>
</feature>
<protein>
    <submittedName>
        <fullName evidence="2">Uncharacterized protein</fullName>
    </submittedName>
</protein>
<evidence type="ECO:0000313" key="2">
    <source>
        <dbReference type="EMBL" id="PFX18116.1"/>
    </source>
</evidence>
<feature type="region of interest" description="Disordered" evidence="1">
    <location>
        <begin position="141"/>
        <end position="185"/>
    </location>
</feature>
<name>A0A2B4RLS0_STYPI</name>
<evidence type="ECO:0000313" key="3">
    <source>
        <dbReference type="Proteomes" id="UP000225706"/>
    </source>
</evidence>
<gene>
    <name evidence="2" type="ORF">AWC38_SpisGene17520</name>
</gene>
<dbReference type="SUPFAM" id="SSF63825">
    <property type="entry name" value="YWTD domain"/>
    <property type="match status" value="1"/>
</dbReference>
<comment type="caution">
    <text evidence="2">The sequence shown here is derived from an EMBL/GenBank/DDBJ whole genome shotgun (WGS) entry which is preliminary data.</text>
</comment>
<feature type="compositionally biased region" description="Acidic residues" evidence="1">
    <location>
        <begin position="174"/>
        <end position="185"/>
    </location>
</feature>
<sequence length="801" mass="88258">MLQIFVCPRKTYLIDLFSELKKLEGSIAHNEELFKCGICSKALQDAGANRTVKGKVSHFKTAHNDRCAKRQQSSLKGSKSIDSFFSLSSTIEQRDDADVVIVAEQMKDFEGVHDVISDNEGVDAELDGEYGLDANCSNFTSTDSRISDEEGKSPLPSTHHEESEHVIDEKSEESSDTDNSEKEDPEEMIGFNLCLENAHPVAIRLNNLLKEGKMPSDCLYYKLIDNTTSFASVNPHLASNFTWDRGVSSSSLSSCNDCLATKSVCTNSVEKGHISHIPSLRASNTCLAEGLKCNRFLVMAVVTDCEECNKKAMVALTSSARNETLPAELSLVVALPDVVHLGRSLKCNWANWFIDLEGARSNLVLIRTLRDSGSLDIRRKLRKCLNLDCVRNKDRMVVEPIVRLTRPTLLDVLEEVTFVVHTLVPEKYRFWKSNQGGQASLCKRPIALKRGTQSKIPALDLPLDGTVPVLRKRLYTHLQALAAELGSSKLVQVRPSLEKPSSIRSSQRGFIQVALHYNGVSIAGTGVRLVTYSTGILNIIFMEVLKQRAYFAAVSLDGGLYVCDLSSLEVDQLIKNNSESCREIQRLCEFEDGIAFTDSGDRKVKFFSPSEKNVKTLMGSGQDGAIDGTDETCSFTQVHGICSMENTLFISDVATGCIKLASGLEEFVEKYRPLKQRTVREETTKDRAEALPPAVYTKQQDSTKGDLLAGLGNDFNSGDQSVGFSSDKGAVQATSEGGNVTDITFVDDCIVEVEVADLRSYADECDTDSENDFSDQEDGDVTPITVSRSGRPVRAHFRLDF</sequence>